<gene>
    <name evidence="3" type="ORF">SAMN05660991_04371</name>
</gene>
<dbReference type="SUPFAM" id="SSF51735">
    <property type="entry name" value="NAD(P)-binding Rossmann-fold domains"/>
    <property type="match status" value="1"/>
</dbReference>
<keyword evidence="2" id="KW-0560">Oxidoreductase</keyword>
<evidence type="ECO:0000313" key="4">
    <source>
        <dbReference type="Proteomes" id="UP000198960"/>
    </source>
</evidence>
<dbReference type="PRINTS" id="PR00081">
    <property type="entry name" value="GDHRDH"/>
</dbReference>
<proteinExistence type="inferred from homology"/>
<dbReference type="STRING" id="673521.SAMN05660991_04371"/>
<dbReference type="GO" id="GO:0016491">
    <property type="term" value="F:oxidoreductase activity"/>
    <property type="evidence" value="ECO:0007669"/>
    <property type="project" value="UniProtKB-KW"/>
</dbReference>
<dbReference type="AlphaFoldDB" id="A0A1H8WG25"/>
<dbReference type="PANTHER" id="PTHR24321:SF14">
    <property type="entry name" value="SHORT-CHAIN TYPE DEHYDROGENASE_REDUCTASE BLR2146-RELATED"/>
    <property type="match status" value="1"/>
</dbReference>
<dbReference type="FunFam" id="3.40.50.720:FF:000084">
    <property type="entry name" value="Short-chain dehydrogenase reductase"/>
    <property type="match status" value="1"/>
</dbReference>
<dbReference type="PROSITE" id="PS00061">
    <property type="entry name" value="ADH_SHORT"/>
    <property type="match status" value="1"/>
</dbReference>
<dbReference type="RefSeq" id="WP_091948888.1">
    <property type="nucleotide sequence ID" value="NZ_FOEE01000020.1"/>
</dbReference>
<dbReference type="EMBL" id="FOEE01000020">
    <property type="protein sequence ID" value="SEP26581.1"/>
    <property type="molecule type" value="Genomic_DNA"/>
</dbReference>
<evidence type="ECO:0000256" key="2">
    <source>
        <dbReference type="ARBA" id="ARBA00023002"/>
    </source>
</evidence>
<name>A0A1H8WG25_9ACTN</name>
<reference evidence="4" key="1">
    <citation type="submission" date="2016-10" db="EMBL/GenBank/DDBJ databases">
        <authorList>
            <person name="Varghese N."/>
            <person name="Submissions S."/>
        </authorList>
    </citation>
    <scope>NUCLEOTIDE SEQUENCE [LARGE SCALE GENOMIC DNA]</scope>
    <source>
        <strain evidence="4">DSM 45413</strain>
    </source>
</reference>
<evidence type="ECO:0000313" key="3">
    <source>
        <dbReference type="EMBL" id="SEP26581.1"/>
    </source>
</evidence>
<dbReference type="InterPro" id="IPR020904">
    <property type="entry name" value="Sc_DH/Rdtase_CS"/>
</dbReference>
<protein>
    <submittedName>
        <fullName evidence="3">NAD(P)-dependent dehydrogenase, short-chain alcohol dehydrogenase family</fullName>
    </submittedName>
</protein>
<dbReference type="OrthoDB" id="7064009at2"/>
<comment type="similarity">
    <text evidence="1">Belongs to the short-chain dehydrogenases/reductases (SDR) family.</text>
</comment>
<dbReference type="InterPro" id="IPR036291">
    <property type="entry name" value="NAD(P)-bd_dom_sf"/>
</dbReference>
<dbReference type="InterPro" id="IPR002347">
    <property type="entry name" value="SDR_fam"/>
</dbReference>
<dbReference type="Pfam" id="PF13561">
    <property type="entry name" value="adh_short_C2"/>
    <property type="match status" value="1"/>
</dbReference>
<sequence>MRRLEGKGVLVAGGGGIGGALAARFASEGAGVVLGDLDLAAAQVVVDRIVADGGRAVAVHLDGADEDSIASAVATTVSAYGGLDGLHVNFASFVDSADGVGVVDLPLEVFDEAVRVNQRGHLLCTKLALPPMIERGGGSIVYTSSAAAYLGETTRLPYAMSKAAGLALMRHVASRYGRNGVRANAIAPGLIVHPRALAELPPEFVQNAVKRTWIKSRLGAPEDVAATAAHLMSDDGAYITGQVISVDGGATRRA</sequence>
<dbReference type="Gene3D" id="3.40.50.720">
    <property type="entry name" value="NAD(P)-binding Rossmann-like Domain"/>
    <property type="match status" value="1"/>
</dbReference>
<keyword evidence="4" id="KW-1185">Reference proteome</keyword>
<evidence type="ECO:0000256" key="1">
    <source>
        <dbReference type="ARBA" id="ARBA00006484"/>
    </source>
</evidence>
<dbReference type="PANTHER" id="PTHR24321">
    <property type="entry name" value="DEHYDROGENASES, SHORT CHAIN"/>
    <property type="match status" value="1"/>
</dbReference>
<dbReference type="Proteomes" id="UP000198960">
    <property type="component" value="Unassembled WGS sequence"/>
</dbReference>
<accession>A0A1H8WG25</accession>
<dbReference type="CDD" id="cd05233">
    <property type="entry name" value="SDR_c"/>
    <property type="match status" value="1"/>
</dbReference>
<organism evidence="3 4">
    <name type="scientific">Trujillonella endophytica</name>
    <dbReference type="NCBI Taxonomy" id="673521"/>
    <lineage>
        <taxon>Bacteria</taxon>
        <taxon>Bacillati</taxon>
        <taxon>Actinomycetota</taxon>
        <taxon>Actinomycetes</taxon>
        <taxon>Geodermatophilales</taxon>
        <taxon>Geodermatophilaceae</taxon>
        <taxon>Trujillonella</taxon>
    </lineage>
</organism>